<dbReference type="PANTHER" id="PTHR13878">
    <property type="entry name" value="GULONOLACTONE OXIDASE"/>
    <property type="match status" value="1"/>
</dbReference>
<protein>
    <recommendedName>
        <fullName evidence="4">FAD-binding PCMH-type domain-containing protein</fullName>
    </recommendedName>
</protein>
<dbReference type="PROSITE" id="PS51387">
    <property type="entry name" value="FAD_PCMH"/>
    <property type="match status" value="1"/>
</dbReference>
<evidence type="ECO:0000256" key="3">
    <source>
        <dbReference type="SAM" id="SignalP"/>
    </source>
</evidence>
<dbReference type="EMBL" id="PGOL01002333">
    <property type="protein sequence ID" value="PKI48772.1"/>
    <property type="molecule type" value="Genomic_DNA"/>
</dbReference>
<dbReference type="InterPro" id="IPR006094">
    <property type="entry name" value="Oxid_FAD_bind_N"/>
</dbReference>
<dbReference type="Proteomes" id="UP000233551">
    <property type="component" value="Unassembled WGS sequence"/>
</dbReference>
<dbReference type="InterPro" id="IPR016166">
    <property type="entry name" value="FAD-bd_PCMH"/>
</dbReference>
<dbReference type="InterPro" id="IPR036318">
    <property type="entry name" value="FAD-bd_PCMH-like_sf"/>
</dbReference>
<dbReference type="InterPro" id="IPR050432">
    <property type="entry name" value="FAD-linked_Oxidoreductases_BP"/>
</dbReference>
<dbReference type="SUPFAM" id="SSF56176">
    <property type="entry name" value="FAD-binding/transporter-associated domain-like"/>
    <property type="match status" value="1"/>
</dbReference>
<evidence type="ECO:0000313" key="5">
    <source>
        <dbReference type="EMBL" id="PKI48772.1"/>
    </source>
</evidence>
<evidence type="ECO:0000259" key="4">
    <source>
        <dbReference type="PROSITE" id="PS51387"/>
    </source>
</evidence>
<comment type="caution">
    <text evidence="5">The sequence shown here is derived from an EMBL/GenBank/DDBJ whole genome shotgun (WGS) entry which is preliminary data.</text>
</comment>
<dbReference type="STRING" id="22663.A0A2I0IXM8"/>
<dbReference type="GO" id="GO:0016491">
    <property type="term" value="F:oxidoreductase activity"/>
    <property type="evidence" value="ECO:0007669"/>
    <property type="project" value="UniProtKB-KW"/>
</dbReference>
<dbReference type="Gene3D" id="3.30.465.10">
    <property type="match status" value="1"/>
</dbReference>
<dbReference type="PANTHER" id="PTHR13878:SF67">
    <property type="entry name" value="L-GULONOLACTONE OXIDASE 5"/>
    <property type="match status" value="1"/>
</dbReference>
<organism evidence="5 6">
    <name type="scientific">Punica granatum</name>
    <name type="common">Pomegranate</name>
    <dbReference type="NCBI Taxonomy" id="22663"/>
    <lineage>
        <taxon>Eukaryota</taxon>
        <taxon>Viridiplantae</taxon>
        <taxon>Streptophyta</taxon>
        <taxon>Embryophyta</taxon>
        <taxon>Tracheophyta</taxon>
        <taxon>Spermatophyta</taxon>
        <taxon>Magnoliopsida</taxon>
        <taxon>eudicotyledons</taxon>
        <taxon>Gunneridae</taxon>
        <taxon>Pentapetalae</taxon>
        <taxon>rosids</taxon>
        <taxon>malvids</taxon>
        <taxon>Myrtales</taxon>
        <taxon>Lythraceae</taxon>
        <taxon>Punica</taxon>
    </lineage>
</organism>
<dbReference type="Pfam" id="PF01565">
    <property type="entry name" value="FAD_binding_4"/>
    <property type="match status" value="1"/>
</dbReference>
<evidence type="ECO:0000256" key="2">
    <source>
        <dbReference type="ARBA" id="ARBA00023002"/>
    </source>
</evidence>
<name>A0A2I0IXM8_PUNGR</name>
<evidence type="ECO:0000256" key="1">
    <source>
        <dbReference type="ARBA" id="ARBA00005466"/>
    </source>
</evidence>
<feature type="signal peptide" evidence="3">
    <location>
        <begin position="1"/>
        <end position="24"/>
    </location>
</feature>
<feature type="chain" id="PRO_5014161191" description="FAD-binding PCMH-type domain-containing protein" evidence="3">
    <location>
        <begin position="25"/>
        <end position="148"/>
    </location>
</feature>
<accession>A0A2I0IXM8</accession>
<evidence type="ECO:0000313" key="6">
    <source>
        <dbReference type="Proteomes" id="UP000233551"/>
    </source>
</evidence>
<proteinExistence type="inferred from homology"/>
<comment type="similarity">
    <text evidence="1">Belongs to the oxygen-dependent FAD-linked oxidoreductase family.</text>
</comment>
<gene>
    <name evidence="5" type="ORF">CRG98_030814</name>
</gene>
<dbReference type="AlphaFoldDB" id="A0A2I0IXM8"/>
<keyword evidence="2" id="KW-0560">Oxidoreductase</keyword>
<dbReference type="InterPro" id="IPR016169">
    <property type="entry name" value="FAD-bd_PCMH_sub2"/>
</dbReference>
<dbReference type="GO" id="GO:0071949">
    <property type="term" value="F:FAD binding"/>
    <property type="evidence" value="ECO:0007669"/>
    <property type="project" value="InterPro"/>
</dbReference>
<keyword evidence="6" id="KW-1185">Reference proteome</keyword>
<reference evidence="5 6" key="1">
    <citation type="submission" date="2017-11" db="EMBL/GenBank/DDBJ databases">
        <title>De-novo sequencing of pomegranate (Punica granatum L.) genome.</title>
        <authorList>
            <person name="Akparov Z."/>
            <person name="Amiraslanov A."/>
            <person name="Hajiyeva S."/>
            <person name="Abbasov M."/>
            <person name="Kaur K."/>
            <person name="Hamwieh A."/>
            <person name="Solovyev V."/>
            <person name="Salamov A."/>
            <person name="Braich B."/>
            <person name="Kosarev P."/>
            <person name="Mahmoud A."/>
            <person name="Hajiyev E."/>
            <person name="Babayeva S."/>
            <person name="Izzatullayeva V."/>
            <person name="Mammadov A."/>
            <person name="Mammadov A."/>
            <person name="Sharifova S."/>
            <person name="Ojaghi J."/>
            <person name="Eynullazada K."/>
            <person name="Bayramov B."/>
            <person name="Abdulazimova A."/>
            <person name="Shahmuradov I."/>
        </authorList>
    </citation>
    <scope>NUCLEOTIDE SEQUENCE [LARGE SCALE GENOMIC DNA]</scope>
    <source>
        <strain evidence="6">cv. AG2017</strain>
        <tissue evidence="5">Leaf</tissue>
    </source>
</reference>
<sequence>MLARRVRIRIRTLHLLMICIVVSSSPPEDPVKCPSSTNNNNCTVRNSYGAFPDRSTCRVGNVTFPRSEEEVMSAIAAATKAGRKMKVATRYSHSIPKMVCSDGDYGLLISTKYLNRVLKVDAASMTISVQGGVTLRQVLNISRLPLHI</sequence>
<keyword evidence="3" id="KW-0732">Signal</keyword>
<feature type="domain" description="FAD-binding PCMH-type" evidence="4">
    <location>
        <begin position="51"/>
        <end position="148"/>
    </location>
</feature>